<dbReference type="PANTHER" id="PTHR30269:SF37">
    <property type="entry name" value="MEMBRANE TRANSPORTER PROTEIN"/>
    <property type="match status" value="1"/>
</dbReference>
<comment type="similarity">
    <text evidence="2 8">Belongs to the 4-toluene sulfonate uptake permease (TSUP) (TC 2.A.102) family.</text>
</comment>
<keyword evidence="3" id="KW-0813">Transport</keyword>
<evidence type="ECO:0000256" key="5">
    <source>
        <dbReference type="ARBA" id="ARBA00022692"/>
    </source>
</evidence>
<comment type="caution">
    <text evidence="9">The sequence shown here is derived from an EMBL/GenBank/DDBJ whole genome shotgun (WGS) entry which is preliminary data.</text>
</comment>
<evidence type="ECO:0000256" key="1">
    <source>
        <dbReference type="ARBA" id="ARBA00004651"/>
    </source>
</evidence>
<evidence type="ECO:0000256" key="7">
    <source>
        <dbReference type="ARBA" id="ARBA00023136"/>
    </source>
</evidence>
<comment type="subcellular location">
    <subcellularLocation>
        <location evidence="1 8">Cell membrane</location>
        <topology evidence="1 8">Multi-pass membrane protein</topology>
    </subcellularLocation>
</comment>
<proteinExistence type="inferred from homology"/>
<evidence type="ECO:0000256" key="6">
    <source>
        <dbReference type="ARBA" id="ARBA00022989"/>
    </source>
</evidence>
<feature type="transmembrane region" description="Helical" evidence="8">
    <location>
        <begin position="46"/>
        <end position="68"/>
    </location>
</feature>
<dbReference type="PANTHER" id="PTHR30269">
    <property type="entry name" value="TRANSMEMBRANE PROTEIN YFCA"/>
    <property type="match status" value="1"/>
</dbReference>
<feature type="transmembrane region" description="Helical" evidence="8">
    <location>
        <begin position="80"/>
        <end position="99"/>
    </location>
</feature>
<feature type="transmembrane region" description="Helical" evidence="8">
    <location>
        <begin position="105"/>
        <end position="123"/>
    </location>
</feature>
<keyword evidence="4 8" id="KW-1003">Cell membrane</keyword>
<evidence type="ECO:0000256" key="2">
    <source>
        <dbReference type="ARBA" id="ARBA00009142"/>
    </source>
</evidence>
<keyword evidence="5 8" id="KW-0812">Transmembrane</keyword>
<feature type="transmembrane region" description="Helical" evidence="8">
    <location>
        <begin position="229"/>
        <end position="249"/>
    </location>
</feature>
<keyword evidence="6 8" id="KW-1133">Transmembrane helix</keyword>
<keyword evidence="10" id="KW-1185">Reference proteome</keyword>
<accession>A0ABV7TNU3</accession>
<dbReference type="Proteomes" id="UP001595629">
    <property type="component" value="Unassembled WGS sequence"/>
</dbReference>
<evidence type="ECO:0000256" key="8">
    <source>
        <dbReference type="RuleBase" id="RU363041"/>
    </source>
</evidence>
<evidence type="ECO:0000256" key="4">
    <source>
        <dbReference type="ARBA" id="ARBA00022475"/>
    </source>
</evidence>
<dbReference type="InterPro" id="IPR002781">
    <property type="entry name" value="TM_pro_TauE-like"/>
</dbReference>
<feature type="transmembrane region" description="Helical" evidence="8">
    <location>
        <begin position="14"/>
        <end position="40"/>
    </location>
</feature>
<evidence type="ECO:0000313" key="10">
    <source>
        <dbReference type="Proteomes" id="UP001595629"/>
    </source>
</evidence>
<evidence type="ECO:0000313" key="9">
    <source>
        <dbReference type="EMBL" id="MFC3616691.1"/>
    </source>
</evidence>
<dbReference type="InterPro" id="IPR052017">
    <property type="entry name" value="TSUP"/>
</dbReference>
<feature type="transmembrane region" description="Helical" evidence="8">
    <location>
        <begin position="135"/>
        <end position="152"/>
    </location>
</feature>
<sequence length="250" mass="25932">MPDTVATALATQGLWWLGVVSFIAGLVRGFAGFGSGLVLLPPTGAVLGPVAGITAMTVADLAGPLLIVRHAIRSVHLPDLARLLVSTALALPAGVALLLVLDPEVFRYVLSVVALVTLSLLVSGIRYRGAMTPPLIYTTGGLAGLLGGTVGVPGPPIITLYLASTLPAATVRATILVYLFAYDIYLLGIYALNGNLFIEALLIGALLAIPNITGNSLGAAIFRPSLERFYRVTAYSIIAFSALSALPLWD</sequence>
<keyword evidence="7 8" id="KW-0472">Membrane</keyword>
<name>A0ABV7TNU3_9RHOB</name>
<gene>
    <name evidence="9" type="ORF">ACFORG_23360</name>
</gene>
<evidence type="ECO:0000256" key="3">
    <source>
        <dbReference type="ARBA" id="ARBA00022448"/>
    </source>
</evidence>
<protein>
    <recommendedName>
        <fullName evidence="8">Probable membrane transporter protein</fullName>
    </recommendedName>
</protein>
<reference evidence="10" key="1">
    <citation type="journal article" date="2019" name="Int. J. Syst. Evol. Microbiol.">
        <title>The Global Catalogue of Microorganisms (GCM) 10K type strain sequencing project: providing services to taxonomists for standard genome sequencing and annotation.</title>
        <authorList>
            <consortium name="The Broad Institute Genomics Platform"/>
            <consortium name="The Broad Institute Genome Sequencing Center for Infectious Disease"/>
            <person name="Wu L."/>
            <person name="Ma J."/>
        </authorList>
    </citation>
    <scope>NUCLEOTIDE SEQUENCE [LARGE SCALE GENOMIC DNA]</scope>
    <source>
        <strain evidence="10">KCTC 42911</strain>
    </source>
</reference>
<organism evidence="9 10">
    <name type="scientific">Lutimaribacter marinistellae</name>
    <dbReference type="NCBI Taxonomy" id="1820329"/>
    <lineage>
        <taxon>Bacteria</taxon>
        <taxon>Pseudomonadati</taxon>
        <taxon>Pseudomonadota</taxon>
        <taxon>Alphaproteobacteria</taxon>
        <taxon>Rhodobacterales</taxon>
        <taxon>Roseobacteraceae</taxon>
        <taxon>Lutimaribacter</taxon>
    </lineage>
</organism>
<dbReference type="Pfam" id="PF01925">
    <property type="entry name" value="TauE"/>
    <property type="match status" value="1"/>
</dbReference>
<dbReference type="EMBL" id="JBHRXI010000049">
    <property type="protein sequence ID" value="MFC3616691.1"/>
    <property type="molecule type" value="Genomic_DNA"/>
</dbReference>
<dbReference type="RefSeq" id="WP_386738009.1">
    <property type="nucleotide sequence ID" value="NZ_JBHRXI010000049.1"/>
</dbReference>